<evidence type="ECO:0008006" key="4">
    <source>
        <dbReference type="Google" id="ProtNLM"/>
    </source>
</evidence>
<sequence>MKKQKLMFEKLETMQAPGNMDPYVVGWMAGGGFVSGIGIGVGIAVLT</sequence>
<keyword evidence="1" id="KW-1133">Transmembrane helix</keyword>
<keyword evidence="1" id="KW-0472">Membrane</keyword>
<evidence type="ECO:0000313" key="2">
    <source>
        <dbReference type="EMBL" id="QRY18643.1"/>
    </source>
</evidence>
<proteinExistence type="predicted"/>
<dbReference type="RefSeq" id="WP_153881768.1">
    <property type="nucleotide sequence ID" value="NZ_CP070341.1"/>
</dbReference>
<reference evidence="2 3" key="1">
    <citation type="submission" date="2021-02" db="EMBL/GenBank/DDBJ databases">
        <title>Bacillus cereus VKM B-370.</title>
        <authorList>
            <person name="Kazantseva O.A."/>
            <person name="Piligrimova E.G."/>
            <person name="Buzikov R.M."/>
            <person name="Shadrin A.M."/>
        </authorList>
    </citation>
    <scope>NUCLEOTIDE SEQUENCE [LARGE SCALE GENOMIC DNA]</scope>
    <source>
        <strain evidence="2 3">VKM B-370</strain>
        <plasmid evidence="2 3">pVKMB-370_2</plasmid>
    </source>
</reference>
<dbReference type="EMBL" id="CP070341">
    <property type="protein sequence ID" value="QRY18643.1"/>
    <property type="molecule type" value="Genomic_DNA"/>
</dbReference>
<protein>
    <recommendedName>
        <fullName evidence="4">Class IIb bacteriocin, lactobin A/cerein 7B family</fullName>
    </recommendedName>
</protein>
<keyword evidence="2" id="KW-0614">Plasmid</keyword>
<dbReference type="Proteomes" id="UP000663613">
    <property type="component" value="Plasmid pVKMB-370_2"/>
</dbReference>
<feature type="transmembrane region" description="Helical" evidence="1">
    <location>
        <begin position="24"/>
        <end position="46"/>
    </location>
</feature>
<keyword evidence="1" id="KW-0812">Transmembrane</keyword>
<geneLocation type="plasmid" evidence="2 3">
    <name>pVKMB-370_2</name>
</geneLocation>
<organism evidence="2 3">
    <name type="scientific">Bacillus cereus</name>
    <dbReference type="NCBI Taxonomy" id="1396"/>
    <lineage>
        <taxon>Bacteria</taxon>
        <taxon>Bacillati</taxon>
        <taxon>Bacillota</taxon>
        <taxon>Bacilli</taxon>
        <taxon>Bacillales</taxon>
        <taxon>Bacillaceae</taxon>
        <taxon>Bacillus</taxon>
        <taxon>Bacillus cereus group</taxon>
    </lineage>
</organism>
<dbReference type="AlphaFoldDB" id="A0ABD7DPR0"/>
<gene>
    <name evidence="2" type="ORF">JTF64_29405</name>
</gene>
<evidence type="ECO:0000313" key="3">
    <source>
        <dbReference type="Proteomes" id="UP000663613"/>
    </source>
</evidence>
<evidence type="ECO:0000256" key="1">
    <source>
        <dbReference type="SAM" id="Phobius"/>
    </source>
</evidence>
<accession>A0ABD7DPR0</accession>
<name>A0ABD7DPR0_BACCE</name>